<reference evidence="1" key="1">
    <citation type="submission" date="2023-03" db="EMBL/GenBank/DDBJ databases">
        <title>Massive genome expansion in bonnet fungi (Mycena s.s.) driven by repeated elements and novel gene families across ecological guilds.</title>
        <authorList>
            <consortium name="Lawrence Berkeley National Laboratory"/>
            <person name="Harder C.B."/>
            <person name="Miyauchi S."/>
            <person name="Viragh M."/>
            <person name="Kuo A."/>
            <person name="Thoen E."/>
            <person name="Andreopoulos B."/>
            <person name="Lu D."/>
            <person name="Skrede I."/>
            <person name="Drula E."/>
            <person name="Henrissat B."/>
            <person name="Morin E."/>
            <person name="Kohler A."/>
            <person name="Barry K."/>
            <person name="LaButti K."/>
            <person name="Morin E."/>
            <person name="Salamov A."/>
            <person name="Lipzen A."/>
            <person name="Mereny Z."/>
            <person name="Hegedus B."/>
            <person name="Baldrian P."/>
            <person name="Stursova M."/>
            <person name="Weitz H."/>
            <person name="Taylor A."/>
            <person name="Grigoriev I.V."/>
            <person name="Nagy L.G."/>
            <person name="Martin F."/>
            <person name="Kauserud H."/>
        </authorList>
    </citation>
    <scope>NUCLEOTIDE SEQUENCE</scope>
    <source>
        <strain evidence="1">9144</strain>
    </source>
</reference>
<sequence>MTLLIRPCRVARRVFSSLPKHTVDADFCGIPQYPTWSVNELLASYPRPALAPHTFKHLHNLSALLPPEEDTPEYVHLKTGLEELIRLVEAVKMVNTANVPTYQVEDPGAQTQEISDVHESIHGRSLLKHAVCTRNGFYIVETNKPQ</sequence>
<dbReference type="EMBL" id="JARJCW010000002">
    <property type="protein sequence ID" value="KAJ7228947.1"/>
    <property type="molecule type" value="Genomic_DNA"/>
</dbReference>
<evidence type="ECO:0000313" key="2">
    <source>
        <dbReference type="Proteomes" id="UP001219525"/>
    </source>
</evidence>
<keyword evidence="2" id="KW-1185">Reference proteome</keyword>
<organism evidence="1 2">
    <name type="scientific">Mycena pura</name>
    <dbReference type="NCBI Taxonomy" id="153505"/>
    <lineage>
        <taxon>Eukaryota</taxon>
        <taxon>Fungi</taxon>
        <taxon>Dikarya</taxon>
        <taxon>Basidiomycota</taxon>
        <taxon>Agaricomycotina</taxon>
        <taxon>Agaricomycetes</taxon>
        <taxon>Agaricomycetidae</taxon>
        <taxon>Agaricales</taxon>
        <taxon>Marasmiineae</taxon>
        <taxon>Mycenaceae</taxon>
        <taxon>Mycena</taxon>
    </lineage>
</organism>
<protein>
    <submittedName>
        <fullName evidence="1">Uncharacterized protein</fullName>
    </submittedName>
</protein>
<name>A0AAD7E5P6_9AGAR</name>
<comment type="caution">
    <text evidence="1">The sequence shown here is derived from an EMBL/GenBank/DDBJ whole genome shotgun (WGS) entry which is preliminary data.</text>
</comment>
<dbReference type="AlphaFoldDB" id="A0AAD7E5P6"/>
<dbReference type="Proteomes" id="UP001219525">
    <property type="component" value="Unassembled WGS sequence"/>
</dbReference>
<accession>A0AAD7E5P6</accession>
<evidence type="ECO:0000313" key="1">
    <source>
        <dbReference type="EMBL" id="KAJ7228947.1"/>
    </source>
</evidence>
<proteinExistence type="predicted"/>
<gene>
    <name evidence="1" type="ORF">GGX14DRAFT_345848</name>
</gene>